<dbReference type="SUPFAM" id="SSF46785">
    <property type="entry name" value="Winged helix' DNA-binding domain"/>
    <property type="match status" value="1"/>
</dbReference>
<dbReference type="PANTHER" id="PTHR30419:SF2">
    <property type="entry name" value="LYSR FAMILY TRANSCRIPTIONAL REGULATOR"/>
    <property type="match status" value="1"/>
</dbReference>
<organism evidence="6 7">
    <name type="scientific">Cupriavidus pinatubonensis</name>
    <dbReference type="NCBI Taxonomy" id="248026"/>
    <lineage>
        <taxon>Bacteria</taxon>
        <taxon>Pseudomonadati</taxon>
        <taxon>Pseudomonadota</taxon>
        <taxon>Betaproteobacteria</taxon>
        <taxon>Burkholderiales</taxon>
        <taxon>Burkholderiaceae</taxon>
        <taxon>Cupriavidus</taxon>
    </lineage>
</organism>
<keyword evidence="2" id="KW-0805">Transcription regulation</keyword>
<evidence type="ECO:0000313" key="7">
    <source>
        <dbReference type="Proteomes" id="UP000701702"/>
    </source>
</evidence>
<dbReference type="PROSITE" id="PS50931">
    <property type="entry name" value="HTH_LYSR"/>
    <property type="match status" value="1"/>
</dbReference>
<comment type="similarity">
    <text evidence="1">Belongs to the LysR transcriptional regulatory family.</text>
</comment>
<proteinExistence type="inferred from homology"/>
<evidence type="ECO:0000256" key="2">
    <source>
        <dbReference type="ARBA" id="ARBA00023015"/>
    </source>
</evidence>
<dbReference type="InterPro" id="IPR005119">
    <property type="entry name" value="LysR_subst-bd"/>
</dbReference>
<evidence type="ECO:0000313" key="6">
    <source>
        <dbReference type="EMBL" id="CAG9177138.1"/>
    </source>
</evidence>
<comment type="caution">
    <text evidence="6">The sequence shown here is derived from an EMBL/GenBank/DDBJ whole genome shotgun (WGS) entry which is preliminary data.</text>
</comment>
<dbReference type="SUPFAM" id="SSF53850">
    <property type="entry name" value="Periplasmic binding protein-like II"/>
    <property type="match status" value="1"/>
</dbReference>
<gene>
    <name evidence="6" type="ORF">LMG23994_03588</name>
</gene>
<reference evidence="6 7" key="1">
    <citation type="submission" date="2021-08" db="EMBL/GenBank/DDBJ databases">
        <authorList>
            <person name="Peeters C."/>
        </authorList>
    </citation>
    <scope>NUCLEOTIDE SEQUENCE [LARGE SCALE GENOMIC DNA]</scope>
    <source>
        <strain evidence="6 7">LMG 23994</strain>
    </source>
</reference>
<keyword evidence="4" id="KW-0804">Transcription</keyword>
<dbReference type="InterPro" id="IPR036390">
    <property type="entry name" value="WH_DNA-bd_sf"/>
</dbReference>
<accession>A0ABM8XAX5</accession>
<evidence type="ECO:0000256" key="1">
    <source>
        <dbReference type="ARBA" id="ARBA00009437"/>
    </source>
</evidence>
<dbReference type="Pfam" id="PF00126">
    <property type="entry name" value="HTH_1"/>
    <property type="match status" value="1"/>
</dbReference>
<dbReference type="Gene3D" id="3.40.190.290">
    <property type="match status" value="1"/>
</dbReference>
<dbReference type="Pfam" id="PF03466">
    <property type="entry name" value="LysR_substrate"/>
    <property type="match status" value="1"/>
</dbReference>
<dbReference type="Gene3D" id="1.10.10.10">
    <property type="entry name" value="Winged helix-like DNA-binding domain superfamily/Winged helix DNA-binding domain"/>
    <property type="match status" value="1"/>
</dbReference>
<evidence type="ECO:0000256" key="4">
    <source>
        <dbReference type="ARBA" id="ARBA00023163"/>
    </source>
</evidence>
<protein>
    <recommendedName>
        <fullName evidence="5">HTH lysR-type domain-containing protein</fullName>
    </recommendedName>
</protein>
<dbReference type="PANTHER" id="PTHR30419">
    <property type="entry name" value="HTH-TYPE TRANSCRIPTIONAL REGULATOR YBHD"/>
    <property type="match status" value="1"/>
</dbReference>
<keyword evidence="7" id="KW-1185">Reference proteome</keyword>
<feature type="domain" description="HTH lysR-type" evidence="5">
    <location>
        <begin position="12"/>
        <end position="69"/>
    </location>
</feature>
<dbReference type="EMBL" id="CAJZAF010000019">
    <property type="protein sequence ID" value="CAG9177138.1"/>
    <property type="molecule type" value="Genomic_DNA"/>
</dbReference>
<dbReference type="CDD" id="cd08421">
    <property type="entry name" value="PBP2_LTTR_like_1"/>
    <property type="match status" value="1"/>
</dbReference>
<dbReference type="Proteomes" id="UP000701702">
    <property type="component" value="Unassembled WGS sequence"/>
</dbReference>
<dbReference type="InterPro" id="IPR000847">
    <property type="entry name" value="LysR_HTH_N"/>
</dbReference>
<dbReference type="InterPro" id="IPR036388">
    <property type="entry name" value="WH-like_DNA-bd_sf"/>
</dbReference>
<evidence type="ECO:0000259" key="5">
    <source>
        <dbReference type="PROSITE" id="PS50931"/>
    </source>
</evidence>
<keyword evidence="3" id="KW-0238">DNA-binding</keyword>
<sequence length="310" mass="33490">MRGANDIPMSQLDPLSLELFIHVVEHGTIAAAAEREHISAAAVSKRLSDLEAQLQTQLLVRTNKGVEPTPAGQALLTLARSALHELDQVLVQMQSFAVGVRGLVRICSSLSAILQFLAEPLHSFSARYPTVQLQLEEKTSTLVPKAVAENAADIGIYLPVMPVPGLQTFPFRKDRLVVVTPHGHVLGNRPHVALRDLLEHELVSMHTGSAIDVALLRAAQDLHCPLKLRIRVTSFDALCVMVSAGLGIGILPEAIAQRNCATMPLCIVPLSDALASREFLLAVRSMDALPVASQMLVRHLLETEHGTEGV</sequence>
<dbReference type="InterPro" id="IPR050950">
    <property type="entry name" value="HTH-type_LysR_regulators"/>
</dbReference>
<name>A0ABM8XAX5_9BURK</name>
<evidence type="ECO:0000256" key="3">
    <source>
        <dbReference type="ARBA" id="ARBA00023125"/>
    </source>
</evidence>